<protein>
    <submittedName>
        <fullName evidence="1">Uncharacterized protein</fullName>
    </submittedName>
</protein>
<name>A0A3P7XST2_HAEPC</name>
<evidence type="ECO:0000313" key="1">
    <source>
        <dbReference type="EMBL" id="VDO77970.1"/>
    </source>
</evidence>
<evidence type="ECO:0000313" key="2">
    <source>
        <dbReference type="Proteomes" id="UP000268014"/>
    </source>
</evidence>
<sequence length="119" mass="13606">MFQLTMEILGNNSRVIWTNPAAFFTGEFIPTKVEQLEAELLTNLRELSAGFPKFRQLLQIRWKTSDSKYSLFAVEECGQFYDLKLHSPNTSYEIFVSAKTSKGYGREERVNFITGSPPG</sequence>
<gene>
    <name evidence="1" type="ORF">HPLM_LOCUS19561</name>
</gene>
<organism evidence="1 2">
    <name type="scientific">Haemonchus placei</name>
    <name type="common">Barber's pole worm</name>
    <dbReference type="NCBI Taxonomy" id="6290"/>
    <lineage>
        <taxon>Eukaryota</taxon>
        <taxon>Metazoa</taxon>
        <taxon>Ecdysozoa</taxon>
        <taxon>Nematoda</taxon>
        <taxon>Chromadorea</taxon>
        <taxon>Rhabditida</taxon>
        <taxon>Rhabditina</taxon>
        <taxon>Rhabditomorpha</taxon>
        <taxon>Strongyloidea</taxon>
        <taxon>Trichostrongylidae</taxon>
        <taxon>Haemonchus</taxon>
    </lineage>
</organism>
<dbReference type="Proteomes" id="UP000268014">
    <property type="component" value="Unassembled WGS sequence"/>
</dbReference>
<dbReference type="OrthoDB" id="5988169at2759"/>
<dbReference type="AlphaFoldDB" id="A0A3P7XST2"/>
<keyword evidence="2" id="KW-1185">Reference proteome</keyword>
<accession>A0A3P7XST2</accession>
<dbReference type="EMBL" id="UZAF01021410">
    <property type="protein sequence ID" value="VDO77970.1"/>
    <property type="molecule type" value="Genomic_DNA"/>
</dbReference>
<reference evidence="1 2" key="1">
    <citation type="submission" date="2018-11" db="EMBL/GenBank/DDBJ databases">
        <authorList>
            <consortium name="Pathogen Informatics"/>
        </authorList>
    </citation>
    <scope>NUCLEOTIDE SEQUENCE [LARGE SCALE GENOMIC DNA]</scope>
    <source>
        <strain evidence="1 2">MHpl1</strain>
    </source>
</reference>
<proteinExistence type="predicted"/>